<proteinExistence type="inferred from homology"/>
<dbReference type="Proteomes" id="UP001139722">
    <property type="component" value="Unassembled WGS sequence"/>
</dbReference>
<dbReference type="InterPro" id="IPR035905">
    <property type="entry name" value="Barstar-like_sf"/>
</dbReference>
<evidence type="ECO:0000259" key="2">
    <source>
        <dbReference type="Pfam" id="PF01337"/>
    </source>
</evidence>
<dbReference type="AlphaFoldDB" id="A0A9X2H183"/>
<dbReference type="RefSeq" id="WP_156999162.1">
    <property type="nucleotide sequence ID" value="NZ_BAAANU010000074.1"/>
</dbReference>
<dbReference type="InterPro" id="IPR000468">
    <property type="entry name" value="Barstar"/>
</dbReference>
<dbReference type="EMBL" id="JAMZDY010000001">
    <property type="protein sequence ID" value="MCP2370760.1"/>
    <property type="molecule type" value="Genomic_DNA"/>
</dbReference>
<evidence type="ECO:0000313" key="4">
    <source>
        <dbReference type="Proteomes" id="UP001139722"/>
    </source>
</evidence>
<reference evidence="3" key="1">
    <citation type="submission" date="2022-06" db="EMBL/GenBank/DDBJ databases">
        <title>Sequencing the genomes of 1000 actinobacteria strains.</title>
        <authorList>
            <person name="Klenk H.-P."/>
        </authorList>
    </citation>
    <scope>NUCLEOTIDE SEQUENCE</scope>
    <source>
        <strain evidence="3">DSM 22016</strain>
    </source>
</reference>
<keyword evidence="4" id="KW-1185">Reference proteome</keyword>
<dbReference type="Pfam" id="PF01337">
    <property type="entry name" value="Barstar"/>
    <property type="match status" value="1"/>
</dbReference>
<dbReference type="OrthoDB" id="5184890at2"/>
<comment type="caution">
    <text evidence="3">The sequence shown here is derived from an EMBL/GenBank/DDBJ whole genome shotgun (WGS) entry which is preliminary data.</text>
</comment>
<feature type="domain" description="Barstar (barnase inhibitor)" evidence="2">
    <location>
        <begin position="46"/>
        <end position="136"/>
    </location>
</feature>
<gene>
    <name evidence="3" type="ORF">BJ978_001436</name>
</gene>
<evidence type="ECO:0000256" key="1">
    <source>
        <dbReference type="ARBA" id="ARBA00006845"/>
    </source>
</evidence>
<accession>A0A9X2H183</accession>
<organism evidence="3 4">
    <name type="scientific">Agromyces terreus</name>
    <dbReference type="NCBI Taxonomy" id="424795"/>
    <lineage>
        <taxon>Bacteria</taxon>
        <taxon>Bacillati</taxon>
        <taxon>Actinomycetota</taxon>
        <taxon>Actinomycetes</taxon>
        <taxon>Micrococcales</taxon>
        <taxon>Microbacteriaceae</taxon>
        <taxon>Agromyces</taxon>
    </lineage>
</organism>
<name>A0A9X2H183_9MICO</name>
<dbReference type="Gene3D" id="3.30.370.10">
    <property type="entry name" value="Barstar-like"/>
    <property type="match status" value="1"/>
</dbReference>
<dbReference type="SUPFAM" id="SSF52038">
    <property type="entry name" value="Barstar-related"/>
    <property type="match status" value="1"/>
</dbReference>
<evidence type="ECO:0000313" key="3">
    <source>
        <dbReference type="EMBL" id="MCP2370760.1"/>
    </source>
</evidence>
<comment type="similarity">
    <text evidence="1">Belongs to the barstar family.</text>
</comment>
<protein>
    <recommendedName>
        <fullName evidence="2">Barstar (barnase inhibitor) domain-containing protein</fullName>
    </recommendedName>
</protein>
<sequence>MASFDLQTDLGQDPAYRLLANSPVTLFHRANRMASTLEELRKLRYQVLEFDATTWSQLAAMHDQLAAAFEFPDYYGRNFDALADCLRDVVEHDYGWDPKATGLVVVLNRYDAFVEAHPESAQLLLEIMAETSRGAALLGGRLICLVQSDDREIAIAPVGATVVPWHDAEH</sequence>